<proteinExistence type="predicted"/>
<sequence>MNVVSAGPSGVEMRLPWKADFLGDVSRQLIHGGVITMVLDTACTGTVLCGLGDPPEICPTLDLRVDHFRPAVAGQALLVRARITEITASVVFVEGELWQENDQKRVARATGSFARLPAEATPANFGRLLCGRPGAGTQGVKHA</sequence>
<evidence type="ECO:0000313" key="2">
    <source>
        <dbReference type="EMBL" id="MCX2523265.1"/>
    </source>
</evidence>
<keyword evidence="3" id="KW-1185">Reference proteome</keyword>
<accession>A0AA42CWZ1</accession>
<name>A0AA42CWZ1_9GAMM</name>
<dbReference type="AlphaFoldDB" id="A0AA42CWZ1"/>
<dbReference type="Proteomes" id="UP001165678">
    <property type="component" value="Unassembled WGS sequence"/>
</dbReference>
<dbReference type="RefSeq" id="WP_250936595.1">
    <property type="nucleotide sequence ID" value="NZ_JAMLJK010000001.1"/>
</dbReference>
<dbReference type="GO" id="GO:0016790">
    <property type="term" value="F:thiolester hydrolase activity"/>
    <property type="evidence" value="ECO:0007669"/>
    <property type="project" value="UniProtKB-ARBA"/>
</dbReference>
<dbReference type="Gene3D" id="3.10.129.10">
    <property type="entry name" value="Hotdog Thioesterase"/>
    <property type="match status" value="1"/>
</dbReference>
<comment type="caution">
    <text evidence="2">The sequence shown here is derived from an EMBL/GenBank/DDBJ whole genome shotgun (WGS) entry which is preliminary data.</text>
</comment>
<protein>
    <submittedName>
        <fullName evidence="2">PaaI family thioesterase</fullName>
    </submittedName>
</protein>
<dbReference type="PANTHER" id="PTHR43240">
    <property type="entry name" value="1,4-DIHYDROXY-2-NAPHTHOYL-COA THIOESTERASE 1"/>
    <property type="match status" value="1"/>
</dbReference>
<dbReference type="EMBL" id="JAPIVE010000001">
    <property type="protein sequence ID" value="MCX2523265.1"/>
    <property type="molecule type" value="Genomic_DNA"/>
</dbReference>
<organism evidence="2 3">
    <name type="scientific">Larsenimonas rhizosphaerae</name>
    <dbReference type="NCBI Taxonomy" id="2944682"/>
    <lineage>
        <taxon>Bacteria</taxon>
        <taxon>Pseudomonadati</taxon>
        <taxon>Pseudomonadota</taxon>
        <taxon>Gammaproteobacteria</taxon>
        <taxon>Oceanospirillales</taxon>
        <taxon>Halomonadaceae</taxon>
        <taxon>Larsenimonas</taxon>
    </lineage>
</organism>
<dbReference type="CDD" id="cd03443">
    <property type="entry name" value="PaaI_thioesterase"/>
    <property type="match status" value="1"/>
</dbReference>
<reference evidence="2" key="1">
    <citation type="submission" date="2022-11" db="EMBL/GenBank/DDBJ databases">
        <title>Larsenimonas rhizosphaerae sp. nov., isolated from a tidal mudflat.</title>
        <authorList>
            <person name="Lee S.D."/>
            <person name="Kim I.S."/>
        </authorList>
    </citation>
    <scope>NUCLEOTIDE SEQUENCE</scope>
    <source>
        <strain evidence="2">GH2-1</strain>
    </source>
</reference>
<evidence type="ECO:0000313" key="3">
    <source>
        <dbReference type="Proteomes" id="UP001165678"/>
    </source>
</evidence>
<dbReference type="InterPro" id="IPR006683">
    <property type="entry name" value="Thioestr_dom"/>
</dbReference>
<gene>
    <name evidence="2" type="ORF">OQ287_03345</name>
</gene>
<dbReference type="SUPFAM" id="SSF54637">
    <property type="entry name" value="Thioesterase/thiol ester dehydrase-isomerase"/>
    <property type="match status" value="1"/>
</dbReference>
<dbReference type="Pfam" id="PF03061">
    <property type="entry name" value="4HBT"/>
    <property type="match status" value="1"/>
</dbReference>
<evidence type="ECO:0000259" key="1">
    <source>
        <dbReference type="Pfam" id="PF03061"/>
    </source>
</evidence>
<dbReference type="InterPro" id="IPR029069">
    <property type="entry name" value="HotDog_dom_sf"/>
</dbReference>
<feature type="domain" description="Thioesterase" evidence="1">
    <location>
        <begin position="29"/>
        <end position="104"/>
    </location>
</feature>